<evidence type="ECO:0000256" key="7">
    <source>
        <dbReference type="PROSITE-ProRule" id="PRU00042"/>
    </source>
</evidence>
<keyword evidence="2" id="KW-0479">Metal-binding</keyword>
<name>A0ABR3MRH0_9TELE</name>
<dbReference type="Proteomes" id="UP001558613">
    <property type="component" value="Unassembled WGS sequence"/>
</dbReference>
<dbReference type="PROSITE" id="PS50157">
    <property type="entry name" value="ZINC_FINGER_C2H2_2"/>
    <property type="match status" value="3"/>
</dbReference>
<dbReference type="Gene3D" id="3.30.160.60">
    <property type="entry name" value="Classic Zinc Finger"/>
    <property type="match status" value="2"/>
</dbReference>
<gene>
    <name evidence="10" type="ORF">QQF64_002897</name>
</gene>
<dbReference type="PANTHER" id="PTHR10032:SF273">
    <property type="entry name" value="OVO LIKE ZINC FINGER 3"/>
    <property type="match status" value="1"/>
</dbReference>
<dbReference type="InterPro" id="IPR013087">
    <property type="entry name" value="Znf_C2H2_type"/>
</dbReference>
<comment type="caution">
    <text evidence="10">The sequence shown here is derived from an EMBL/GenBank/DDBJ whole genome shotgun (WGS) entry which is preliminary data.</text>
</comment>
<keyword evidence="3" id="KW-0677">Repeat</keyword>
<feature type="domain" description="C2H2-type" evidence="9">
    <location>
        <begin position="294"/>
        <end position="322"/>
    </location>
</feature>
<reference evidence="10 11" key="1">
    <citation type="submission" date="2023-09" db="EMBL/GenBank/DDBJ databases">
        <authorList>
            <person name="Wang M."/>
        </authorList>
    </citation>
    <scope>NUCLEOTIDE SEQUENCE [LARGE SCALE GENOMIC DNA]</scope>
    <source>
        <strain evidence="10">GT-2023</strain>
        <tissue evidence="10">Liver</tissue>
    </source>
</reference>
<evidence type="ECO:0000313" key="10">
    <source>
        <dbReference type="EMBL" id="KAL1267222.1"/>
    </source>
</evidence>
<dbReference type="PANTHER" id="PTHR10032">
    <property type="entry name" value="ZINC FINGER PROTEIN WITH KRAB AND SCAN DOMAINS"/>
    <property type="match status" value="1"/>
</dbReference>
<keyword evidence="11" id="KW-1185">Reference proteome</keyword>
<evidence type="ECO:0000256" key="6">
    <source>
        <dbReference type="ARBA" id="ARBA00023242"/>
    </source>
</evidence>
<comment type="subcellular location">
    <subcellularLocation>
        <location evidence="1">Nucleus</location>
    </subcellularLocation>
</comment>
<accession>A0ABR3MRH0</accession>
<dbReference type="EMBL" id="JAYMGO010000010">
    <property type="protein sequence ID" value="KAL1267222.1"/>
    <property type="molecule type" value="Genomic_DNA"/>
</dbReference>
<dbReference type="SMART" id="SM00355">
    <property type="entry name" value="ZnF_C2H2"/>
    <property type="match status" value="4"/>
</dbReference>
<keyword evidence="4 7" id="KW-0863">Zinc-finger</keyword>
<keyword evidence="5" id="KW-0862">Zinc</keyword>
<evidence type="ECO:0000256" key="4">
    <source>
        <dbReference type="ARBA" id="ARBA00022771"/>
    </source>
</evidence>
<evidence type="ECO:0000256" key="8">
    <source>
        <dbReference type="SAM" id="MobiDB-lite"/>
    </source>
</evidence>
<dbReference type="InterPro" id="IPR027756">
    <property type="entry name" value="Ovo-like"/>
</dbReference>
<dbReference type="Pfam" id="PF13465">
    <property type="entry name" value="zf-H2C2_2"/>
    <property type="match status" value="1"/>
</dbReference>
<evidence type="ECO:0000256" key="3">
    <source>
        <dbReference type="ARBA" id="ARBA00022737"/>
    </source>
</evidence>
<feature type="region of interest" description="Disordered" evidence="8">
    <location>
        <begin position="201"/>
        <end position="223"/>
    </location>
</feature>
<evidence type="ECO:0000256" key="5">
    <source>
        <dbReference type="ARBA" id="ARBA00022833"/>
    </source>
</evidence>
<organism evidence="10 11">
    <name type="scientific">Cirrhinus molitorella</name>
    <name type="common">mud carp</name>
    <dbReference type="NCBI Taxonomy" id="172907"/>
    <lineage>
        <taxon>Eukaryota</taxon>
        <taxon>Metazoa</taxon>
        <taxon>Chordata</taxon>
        <taxon>Craniata</taxon>
        <taxon>Vertebrata</taxon>
        <taxon>Euteleostomi</taxon>
        <taxon>Actinopterygii</taxon>
        <taxon>Neopterygii</taxon>
        <taxon>Teleostei</taxon>
        <taxon>Ostariophysi</taxon>
        <taxon>Cypriniformes</taxon>
        <taxon>Cyprinidae</taxon>
        <taxon>Labeoninae</taxon>
        <taxon>Labeonini</taxon>
        <taxon>Cirrhinus</taxon>
    </lineage>
</organism>
<protein>
    <recommendedName>
        <fullName evidence="9">C2H2-type domain-containing protein</fullName>
    </recommendedName>
</protein>
<proteinExistence type="predicted"/>
<feature type="compositionally biased region" description="Pro residues" evidence="8">
    <location>
        <begin position="210"/>
        <end position="220"/>
    </location>
</feature>
<sequence>MSEQASAQRNMQMSVESLCGLFDVCLLSAACGSDRSSSQKAQLSSAQRRRFEPMRPILYPAAFLSQTLVCVKARDAPRAARGPFAWQVQLNEETRFSLPGMQTSGAAVKAARARTEPRRGSVWDALKMPRSFLVKRKQSACAGWQWKEPEPCFSPNAVSVQTPSADLESVSERSHAVRKHTPSSASAPAALERHREDFGMERVQPSQSTLPPPHHPPPPALASAALNKTRESGGSSEFLCSICHKLFPLQRMLTRHLKCHSLIKRHPCRFCGKGFNDTFDLKRHMRTHTGIRPYRCDLCEKAFTQRCSLESHLRKIHGVRQQYAYRQRRSKIFVCEDCGFTSSRPDEYFLHVRQQHPSSPALRRYYRKHMLESPSQHSIAPFMLYPAAGLYM</sequence>
<feature type="domain" description="C2H2-type" evidence="9">
    <location>
        <begin position="266"/>
        <end position="293"/>
    </location>
</feature>
<evidence type="ECO:0000256" key="2">
    <source>
        <dbReference type="ARBA" id="ARBA00022723"/>
    </source>
</evidence>
<feature type="domain" description="C2H2-type" evidence="9">
    <location>
        <begin position="238"/>
        <end position="265"/>
    </location>
</feature>
<keyword evidence="6" id="KW-0539">Nucleus</keyword>
<dbReference type="PROSITE" id="PS00028">
    <property type="entry name" value="ZINC_FINGER_C2H2_1"/>
    <property type="match status" value="3"/>
</dbReference>
<evidence type="ECO:0000259" key="9">
    <source>
        <dbReference type="PROSITE" id="PS50157"/>
    </source>
</evidence>
<feature type="region of interest" description="Disordered" evidence="8">
    <location>
        <begin position="157"/>
        <end position="189"/>
    </location>
</feature>
<evidence type="ECO:0000313" key="11">
    <source>
        <dbReference type="Proteomes" id="UP001558613"/>
    </source>
</evidence>
<dbReference type="SUPFAM" id="SSF57667">
    <property type="entry name" value="beta-beta-alpha zinc fingers"/>
    <property type="match status" value="2"/>
</dbReference>
<evidence type="ECO:0000256" key="1">
    <source>
        <dbReference type="ARBA" id="ARBA00004123"/>
    </source>
</evidence>
<dbReference type="Pfam" id="PF00096">
    <property type="entry name" value="zf-C2H2"/>
    <property type="match status" value="1"/>
</dbReference>
<dbReference type="InterPro" id="IPR036236">
    <property type="entry name" value="Znf_C2H2_sf"/>
</dbReference>